<keyword evidence="2 4" id="KW-0238">DNA-binding</keyword>
<keyword evidence="1" id="KW-0805">Transcription regulation</keyword>
<evidence type="ECO:0000256" key="5">
    <source>
        <dbReference type="SAM" id="MobiDB-lite"/>
    </source>
</evidence>
<dbReference type="RefSeq" id="WP_264774399.1">
    <property type="nucleotide sequence ID" value="NZ_AP026560.1"/>
</dbReference>
<dbReference type="PROSITE" id="PS50977">
    <property type="entry name" value="HTH_TETR_2"/>
    <property type="match status" value="1"/>
</dbReference>
<dbReference type="SUPFAM" id="SSF46689">
    <property type="entry name" value="Homeodomain-like"/>
    <property type="match status" value="1"/>
</dbReference>
<dbReference type="PRINTS" id="PR00455">
    <property type="entry name" value="HTHTETR"/>
</dbReference>
<organism evidence="7 8">
    <name type="scientific">Deinococcus aetherius</name>
    <dbReference type="NCBI Taxonomy" id="200252"/>
    <lineage>
        <taxon>Bacteria</taxon>
        <taxon>Thermotogati</taxon>
        <taxon>Deinococcota</taxon>
        <taxon>Deinococci</taxon>
        <taxon>Deinococcales</taxon>
        <taxon>Deinococcaceae</taxon>
        <taxon>Deinococcus</taxon>
    </lineage>
</organism>
<dbReference type="InterPro" id="IPR050109">
    <property type="entry name" value="HTH-type_TetR-like_transc_reg"/>
</dbReference>
<evidence type="ECO:0000313" key="7">
    <source>
        <dbReference type="EMBL" id="BDP41662.1"/>
    </source>
</evidence>
<reference evidence="7" key="1">
    <citation type="submission" date="2022-07" db="EMBL/GenBank/DDBJ databases">
        <title>Complete Genome Sequence of the Radioresistant Bacterium Deinococcus aetherius ST0316, Isolated from the Air Dust collected in Lower Stratosphere above Japan.</title>
        <authorList>
            <person name="Satoh K."/>
            <person name="Hagiwara K."/>
            <person name="Katsumata K."/>
            <person name="Kubo A."/>
            <person name="Yokobori S."/>
            <person name="Yamagishi A."/>
            <person name="Oono Y."/>
            <person name="Narumi I."/>
        </authorList>
    </citation>
    <scope>NUCLEOTIDE SEQUENCE</scope>
    <source>
        <strain evidence="7">ST0316</strain>
    </source>
</reference>
<evidence type="ECO:0000256" key="4">
    <source>
        <dbReference type="PROSITE-ProRule" id="PRU00335"/>
    </source>
</evidence>
<evidence type="ECO:0000313" key="8">
    <source>
        <dbReference type="Proteomes" id="UP001064971"/>
    </source>
</evidence>
<dbReference type="Proteomes" id="UP001064971">
    <property type="component" value="Chromosome"/>
</dbReference>
<name>A0ABN6RJB0_9DEIO</name>
<feature type="region of interest" description="Disordered" evidence="5">
    <location>
        <begin position="1"/>
        <end position="26"/>
    </location>
</feature>
<dbReference type="InterPro" id="IPR009057">
    <property type="entry name" value="Homeodomain-like_sf"/>
</dbReference>
<dbReference type="EMBL" id="AP026560">
    <property type="protein sequence ID" value="BDP41662.1"/>
    <property type="molecule type" value="Genomic_DNA"/>
</dbReference>
<dbReference type="PANTHER" id="PTHR30055">
    <property type="entry name" value="HTH-TYPE TRANSCRIPTIONAL REGULATOR RUTR"/>
    <property type="match status" value="1"/>
</dbReference>
<dbReference type="InterPro" id="IPR001647">
    <property type="entry name" value="HTH_TetR"/>
</dbReference>
<gene>
    <name evidence="7" type="ORF">DAETH_16310</name>
</gene>
<dbReference type="SUPFAM" id="SSF48498">
    <property type="entry name" value="Tetracyclin repressor-like, C-terminal domain"/>
    <property type="match status" value="1"/>
</dbReference>
<evidence type="ECO:0000256" key="3">
    <source>
        <dbReference type="ARBA" id="ARBA00023163"/>
    </source>
</evidence>
<evidence type="ECO:0000259" key="6">
    <source>
        <dbReference type="PROSITE" id="PS50977"/>
    </source>
</evidence>
<dbReference type="Pfam" id="PF00440">
    <property type="entry name" value="TetR_N"/>
    <property type="match status" value="1"/>
</dbReference>
<keyword evidence="3" id="KW-0804">Transcription</keyword>
<proteinExistence type="predicted"/>
<keyword evidence="8" id="KW-1185">Reference proteome</keyword>
<dbReference type="Gene3D" id="1.10.10.60">
    <property type="entry name" value="Homeodomain-like"/>
    <property type="match status" value="1"/>
</dbReference>
<dbReference type="Gene3D" id="1.10.357.10">
    <property type="entry name" value="Tetracycline Repressor, domain 2"/>
    <property type="match status" value="1"/>
</dbReference>
<evidence type="ECO:0000256" key="2">
    <source>
        <dbReference type="ARBA" id="ARBA00023125"/>
    </source>
</evidence>
<dbReference type="InterPro" id="IPR036271">
    <property type="entry name" value="Tet_transcr_reg_TetR-rel_C_sf"/>
</dbReference>
<protein>
    <recommendedName>
        <fullName evidence="6">HTH tetR-type domain-containing protein</fullName>
    </recommendedName>
</protein>
<feature type="domain" description="HTH tetR-type" evidence="6">
    <location>
        <begin position="23"/>
        <end position="83"/>
    </location>
</feature>
<sequence length="206" mass="21816">MDSGGRAKNPVGRPRRSGTEGGGDTRAQILDRAEALLTARGYAGMSMDDVARAAGLTKGTLYHHFPEGKDALILAVGHRSLERHGDALSSAILAARGARAQLEAVARWGLESSGSPARVLRDSGRFLPRAHAEDMARAFQTRVYGQVLGVLEGGARRGELPPHDPEFAAWALLGLVAEFAELQELLPRPRLAEQIVGLVLGGIGGE</sequence>
<feature type="DNA-binding region" description="H-T-H motif" evidence="4">
    <location>
        <begin position="46"/>
        <end position="65"/>
    </location>
</feature>
<accession>A0ABN6RJB0</accession>
<dbReference type="PANTHER" id="PTHR30055:SF234">
    <property type="entry name" value="HTH-TYPE TRANSCRIPTIONAL REGULATOR BETI"/>
    <property type="match status" value="1"/>
</dbReference>
<evidence type="ECO:0000256" key="1">
    <source>
        <dbReference type="ARBA" id="ARBA00023015"/>
    </source>
</evidence>